<feature type="compositionally biased region" description="Low complexity" evidence="1">
    <location>
        <begin position="295"/>
        <end position="316"/>
    </location>
</feature>
<dbReference type="Proteomes" id="UP000265614">
    <property type="component" value="Unassembled WGS sequence"/>
</dbReference>
<keyword evidence="4" id="KW-1185">Reference proteome</keyword>
<dbReference type="EMBL" id="QZEZ01000001">
    <property type="protein sequence ID" value="RJK97533.1"/>
    <property type="molecule type" value="Genomic_DNA"/>
</dbReference>
<sequence length="330" mass="33624">MKVAAYVAALGAVLAAATGVGAAVGPLDEPAPPAHAAGHAAGNATGHATGHAAAEPVRAPAPGGLAVAQDGYALRLAQRALPAGEGVPLAFRLEGPDGRAVTAYDERHERDLHLVAVRRDLTGFQHVHPRLGADGTWSVPLDLTPGAWRVVVDTAPRGYDGSLVLGADLLVPGDHEPEPLPAPATAATADGYEVTLDGGLVPGEPSTLAFTVTRDGRPVTDLQPYLGAYGHLVALRDGDVGYLHVHPEGEPGDGTTEPGPRVAFTATAPSPGDYRLFLDLRHGGTVRTVAFTVRAGEPAGDPAADPADPADPAGAPRTDHPADHPADHDH</sequence>
<feature type="region of interest" description="Disordered" evidence="1">
    <location>
        <begin position="294"/>
        <end position="330"/>
    </location>
</feature>
<evidence type="ECO:0008006" key="5">
    <source>
        <dbReference type="Google" id="ProtNLM"/>
    </source>
</evidence>
<feature type="region of interest" description="Disordered" evidence="1">
    <location>
        <begin position="31"/>
        <end position="57"/>
    </location>
</feature>
<feature type="compositionally biased region" description="Basic and acidic residues" evidence="1">
    <location>
        <begin position="317"/>
        <end position="330"/>
    </location>
</feature>
<organism evidence="3 4">
    <name type="scientific">Vallicoccus soli</name>
    <dbReference type="NCBI Taxonomy" id="2339232"/>
    <lineage>
        <taxon>Bacteria</taxon>
        <taxon>Bacillati</taxon>
        <taxon>Actinomycetota</taxon>
        <taxon>Actinomycetes</taxon>
        <taxon>Motilibacterales</taxon>
        <taxon>Vallicoccaceae</taxon>
        <taxon>Vallicoccus</taxon>
    </lineage>
</organism>
<evidence type="ECO:0000313" key="4">
    <source>
        <dbReference type="Proteomes" id="UP000265614"/>
    </source>
</evidence>
<gene>
    <name evidence="3" type="ORF">D5H78_00355</name>
</gene>
<feature type="signal peptide" evidence="2">
    <location>
        <begin position="1"/>
        <end position="22"/>
    </location>
</feature>
<evidence type="ECO:0000256" key="2">
    <source>
        <dbReference type="SAM" id="SignalP"/>
    </source>
</evidence>
<feature type="chain" id="PRO_5017192367" description="Heavy-metal-associated domain-containing protein" evidence="2">
    <location>
        <begin position="23"/>
        <end position="330"/>
    </location>
</feature>
<feature type="compositionally biased region" description="Low complexity" evidence="1">
    <location>
        <begin position="34"/>
        <end position="56"/>
    </location>
</feature>
<accession>A0A3A3Z3K9</accession>
<reference evidence="3 4" key="1">
    <citation type="submission" date="2018-09" db="EMBL/GenBank/DDBJ databases">
        <title>YIM 75000 draft genome.</title>
        <authorList>
            <person name="Tang S."/>
            <person name="Feng Y."/>
        </authorList>
    </citation>
    <scope>NUCLEOTIDE SEQUENCE [LARGE SCALE GENOMIC DNA]</scope>
    <source>
        <strain evidence="3 4">YIM 75000</strain>
    </source>
</reference>
<evidence type="ECO:0000256" key="1">
    <source>
        <dbReference type="SAM" id="MobiDB-lite"/>
    </source>
</evidence>
<name>A0A3A3Z3K9_9ACTN</name>
<proteinExistence type="predicted"/>
<keyword evidence="2" id="KW-0732">Signal</keyword>
<dbReference type="AlphaFoldDB" id="A0A3A3Z3K9"/>
<evidence type="ECO:0000313" key="3">
    <source>
        <dbReference type="EMBL" id="RJK97533.1"/>
    </source>
</evidence>
<protein>
    <recommendedName>
        <fullName evidence="5">Heavy-metal-associated domain-containing protein</fullName>
    </recommendedName>
</protein>
<comment type="caution">
    <text evidence="3">The sequence shown here is derived from an EMBL/GenBank/DDBJ whole genome shotgun (WGS) entry which is preliminary data.</text>
</comment>